<dbReference type="Gene3D" id="2.30.29.30">
    <property type="entry name" value="Pleckstrin-homology domain (PH domain)/Phosphotyrosine-binding domain (PTB)"/>
    <property type="match status" value="1"/>
</dbReference>
<dbReference type="Proteomes" id="UP000095280">
    <property type="component" value="Unplaced"/>
</dbReference>
<dbReference type="InterPro" id="IPR006020">
    <property type="entry name" value="PTB/PI_dom"/>
</dbReference>
<sequence length="276" mass="30482">MSASESESRFEGEGQEFHAKYMGSVEVAKSKGQEICQEAMQKLLVTLKSRKDPKPRLIINLSFEGTRLKEMPPGINLLDLTFKHSQVSYVWKDPRTSAAWALCGPSQIPMIPPRPCIDFTEFGLLNRPCRSCRRCRNCSESSRSAQPNRRRNKQPPLRLPLRIRGANRDRVETGGAVVCSAAGRSRQGHLESAWARHFGQRYAKERNSVPSGGGPDLLTPVSLNPAATAAKPNPVIKPDAFSDLVVGLTSNSAMNSNDPGRQQLSSKELFKSVEKP</sequence>
<dbReference type="AlphaFoldDB" id="A0A1I8JS52"/>
<dbReference type="SUPFAM" id="SSF50729">
    <property type="entry name" value="PH domain-like"/>
    <property type="match status" value="1"/>
</dbReference>
<dbReference type="InterPro" id="IPR011993">
    <property type="entry name" value="PH-like_dom_sf"/>
</dbReference>
<evidence type="ECO:0000313" key="4">
    <source>
        <dbReference type="WBParaSite" id="snap_masked-unitig_41120-processed-gene-0.0-mRNA-1"/>
    </source>
</evidence>
<keyword evidence="3" id="KW-1185">Reference proteome</keyword>
<organism evidence="3 4">
    <name type="scientific">Macrostomum lignano</name>
    <dbReference type="NCBI Taxonomy" id="282301"/>
    <lineage>
        <taxon>Eukaryota</taxon>
        <taxon>Metazoa</taxon>
        <taxon>Spiralia</taxon>
        <taxon>Lophotrochozoa</taxon>
        <taxon>Platyhelminthes</taxon>
        <taxon>Rhabditophora</taxon>
        <taxon>Macrostomorpha</taxon>
        <taxon>Macrostomida</taxon>
        <taxon>Macrostomidae</taxon>
        <taxon>Macrostomum</taxon>
    </lineage>
</organism>
<evidence type="ECO:0000259" key="2">
    <source>
        <dbReference type="PROSITE" id="PS01179"/>
    </source>
</evidence>
<evidence type="ECO:0000313" key="3">
    <source>
        <dbReference type="Proteomes" id="UP000095280"/>
    </source>
</evidence>
<protein>
    <submittedName>
        <fullName evidence="4">PID domain-containing protein</fullName>
    </submittedName>
</protein>
<dbReference type="PROSITE" id="PS01179">
    <property type="entry name" value="PID"/>
    <property type="match status" value="1"/>
</dbReference>
<reference evidence="4" key="1">
    <citation type="submission" date="2016-11" db="UniProtKB">
        <authorList>
            <consortium name="WormBaseParasite"/>
        </authorList>
    </citation>
    <scope>IDENTIFICATION</scope>
</reference>
<dbReference type="WBParaSite" id="snap_masked-unitig_41120-processed-gene-0.0-mRNA-1">
    <property type="protein sequence ID" value="snap_masked-unitig_41120-processed-gene-0.0-mRNA-1"/>
    <property type="gene ID" value="snap_masked-unitig_41120-processed-gene-0.0"/>
</dbReference>
<dbReference type="InterPro" id="IPR051133">
    <property type="entry name" value="Adapter_Engulfment-Domain"/>
</dbReference>
<proteinExistence type="predicted"/>
<accession>A0A1I8JS52</accession>
<dbReference type="PANTHER" id="PTHR11232:SF45">
    <property type="entry name" value="GENE 7694-RELATED"/>
    <property type="match status" value="1"/>
</dbReference>
<feature type="region of interest" description="Disordered" evidence="1">
    <location>
        <begin position="252"/>
        <end position="276"/>
    </location>
</feature>
<feature type="compositionally biased region" description="Polar residues" evidence="1">
    <location>
        <begin position="252"/>
        <end position="266"/>
    </location>
</feature>
<evidence type="ECO:0000256" key="1">
    <source>
        <dbReference type="SAM" id="MobiDB-lite"/>
    </source>
</evidence>
<name>A0A1I8JS52_9PLAT</name>
<dbReference type="PANTHER" id="PTHR11232">
    <property type="entry name" value="PHOSPHOTYROSINE INTERACTION DOMAIN-CONTAINING FAMILY MEMBER"/>
    <property type="match status" value="1"/>
</dbReference>
<feature type="domain" description="PID" evidence="2">
    <location>
        <begin position="12"/>
        <end position="68"/>
    </location>
</feature>